<comment type="cofactor">
    <cofactor evidence="1">
        <name>Mg(2+)</name>
        <dbReference type="ChEBI" id="CHEBI:18420"/>
    </cofactor>
</comment>
<keyword evidence="7" id="KW-0594">Phospholipid biosynthesis</keyword>
<evidence type="ECO:0000256" key="5">
    <source>
        <dbReference type="ARBA" id="ARBA00022842"/>
    </source>
</evidence>
<protein>
    <submittedName>
        <fullName evidence="10">YegS/Rv2252/BmrU family lipid kinase</fullName>
    </submittedName>
</protein>
<accession>A0A9D1WJD0</accession>
<evidence type="ECO:0000259" key="9">
    <source>
        <dbReference type="PROSITE" id="PS50146"/>
    </source>
</evidence>
<dbReference type="PANTHER" id="PTHR12358:SF106">
    <property type="entry name" value="LIPID KINASE YEGS"/>
    <property type="match status" value="1"/>
</dbReference>
<organism evidence="10 11">
    <name type="scientific">Candidatus Blautia gallistercoris</name>
    <dbReference type="NCBI Taxonomy" id="2838490"/>
    <lineage>
        <taxon>Bacteria</taxon>
        <taxon>Bacillati</taxon>
        <taxon>Bacillota</taxon>
        <taxon>Clostridia</taxon>
        <taxon>Lachnospirales</taxon>
        <taxon>Lachnospiraceae</taxon>
        <taxon>Blautia</taxon>
    </lineage>
</organism>
<evidence type="ECO:0000256" key="4">
    <source>
        <dbReference type="ARBA" id="ARBA00022723"/>
    </source>
</evidence>
<keyword evidence="3" id="KW-0444">Lipid biosynthesis</keyword>
<keyword evidence="10" id="KW-0808">Transferase</keyword>
<evidence type="ECO:0000256" key="3">
    <source>
        <dbReference type="ARBA" id="ARBA00022516"/>
    </source>
</evidence>
<dbReference type="Gene3D" id="3.40.50.10330">
    <property type="entry name" value="Probable inorganic polyphosphate/atp-NAD kinase, domain 1"/>
    <property type="match status" value="1"/>
</dbReference>
<dbReference type="GO" id="GO:0005524">
    <property type="term" value="F:ATP binding"/>
    <property type="evidence" value="ECO:0007669"/>
    <property type="project" value="InterPro"/>
</dbReference>
<name>A0A9D1WJD0_9FIRM</name>
<dbReference type="Proteomes" id="UP000886817">
    <property type="component" value="Unassembled WGS sequence"/>
</dbReference>
<dbReference type="Pfam" id="PF00781">
    <property type="entry name" value="DAGK_cat"/>
    <property type="match status" value="1"/>
</dbReference>
<dbReference type="GO" id="GO:0004143">
    <property type="term" value="F:ATP-dependent diacylglycerol kinase activity"/>
    <property type="evidence" value="ECO:0007669"/>
    <property type="project" value="TreeGrafter"/>
</dbReference>
<reference evidence="10" key="1">
    <citation type="journal article" date="2021" name="PeerJ">
        <title>Extensive microbial diversity within the chicken gut microbiome revealed by metagenomics and culture.</title>
        <authorList>
            <person name="Gilroy R."/>
            <person name="Ravi A."/>
            <person name="Getino M."/>
            <person name="Pursley I."/>
            <person name="Horton D.L."/>
            <person name="Alikhan N.F."/>
            <person name="Baker D."/>
            <person name="Gharbi K."/>
            <person name="Hall N."/>
            <person name="Watson M."/>
            <person name="Adriaenssens E.M."/>
            <person name="Foster-Nyarko E."/>
            <person name="Jarju S."/>
            <person name="Secka A."/>
            <person name="Antonio M."/>
            <person name="Oren A."/>
            <person name="Chaudhuri R.R."/>
            <person name="La Ragione R."/>
            <person name="Hildebrand F."/>
            <person name="Pallen M.J."/>
        </authorList>
    </citation>
    <scope>NUCLEOTIDE SEQUENCE</scope>
    <source>
        <strain evidence="10">ChiSjej1B19-8411</strain>
    </source>
</reference>
<dbReference type="InterPro" id="IPR050187">
    <property type="entry name" value="Lipid_Phosphate_FormReg"/>
</dbReference>
<dbReference type="NCBIfam" id="TIGR00147">
    <property type="entry name" value="YegS/Rv2252/BmrU family lipid kinase"/>
    <property type="match status" value="1"/>
</dbReference>
<keyword evidence="8" id="KW-1208">Phospholipid metabolism</keyword>
<dbReference type="EMBL" id="DXEX01000228">
    <property type="protein sequence ID" value="HIX60138.1"/>
    <property type="molecule type" value="Genomic_DNA"/>
</dbReference>
<dbReference type="PANTHER" id="PTHR12358">
    <property type="entry name" value="SPHINGOSINE KINASE"/>
    <property type="match status" value="1"/>
</dbReference>
<dbReference type="PROSITE" id="PS50146">
    <property type="entry name" value="DAGK"/>
    <property type="match status" value="1"/>
</dbReference>
<dbReference type="InterPro" id="IPR017438">
    <property type="entry name" value="ATP-NAD_kinase_N"/>
</dbReference>
<evidence type="ECO:0000313" key="11">
    <source>
        <dbReference type="Proteomes" id="UP000886817"/>
    </source>
</evidence>
<comment type="caution">
    <text evidence="10">The sequence shown here is derived from an EMBL/GenBank/DDBJ whole genome shotgun (WGS) entry which is preliminary data.</text>
</comment>
<dbReference type="InterPro" id="IPR001206">
    <property type="entry name" value="Diacylglycerol_kinase_cat_dom"/>
</dbReference>
<dbReference type="SMART" id="SM00046">
    <property type="entry name" value="DAGKc"/>
    <property type="match status" value="1"/>
</dbReference>
<comment type="similarity">
    <text evidence="2">Belongs to the diacylglycerol/lipid kinase family.</text>
</comment>
<dbReference type="GO" id="GO:0046872">
    <property type="term" value="F:metal ion binding"/>
    <property type="evidence" value="ECO:0007669"/>
    <property type="project" value="UniProtKB-KW"/>
</dbReference>
<keyword evidence="10" id="KW-0418">Kinase</keyword>
<dbReference type="Gene3D" id="2.60.200.40">
    <property type="match status" value="1"/>
</dbReference>
<dbReference type="InterPro" id="IPR016064">
    <property type="entry name" value="NAD/diacylglycerol_kinase_sf"/>
</dbReference>
<proteinExistence type="inferred from homology"/>
<dbReference type="AlphaFoldDB" id="A0A9D1WJD0"/>
<evidence type="ECO:0000256" key="2">
    <source>
        <dbReference type="ARBA" id="ARBA00005983"/>
    </source>
</evidence>
<gene>
    <name evidence="10" type="ORF">IAA45_10575</name>
</gene>
<evidence type="ECO:0000256" key="8">
    <source>
        <dbReference type="ARBA" id="ARBA00023264"/>
    </source>
</evidence>
<keyword evidence="5" id="KW-0460">Magnesium</keyword>
<evidence type="ECO:0000313" key="10">
    <source>
        <dbReference type="EMBL" id="HIX60138.1"/>
    </source>
</evidence>
<evidence type="ECO:0000256" key="7">
    <source>
        <dbReference type="ARBA" id="ARBA00023209"/>
    </source>
</evidence>
<dbReference type="GO" id="GO:0008654">
    <property type="term" value="P:phospholipid biosynthetic process"/>
    <property type="evidence" value="ECO:0007669"/>
    <property type="project" value="UniProtKB-KW"/>
</dbReference>
<dbReference type="InterPro" id="IPR005218">
    <property type="entry name" value="Diacylglycerol/lipid_kinase"/>
</dbReference>
<dbReference type="GO" id="GO:0005886">
    <property type="term" value="C:plasma membrane"/>
    <property type="evidence" value="ECO:0007669"/>
    <property type="project" value="TreeGrafter"/>
</dbReference>
<reference evidence="10" key="2">
    <citation type="submission" date="2021-04" db="EMBL/GenBank/DDBJ databases">
        <authorList>
            <person name="Gilroy R."/>
        </authorList>
    </citation>
    <scope>NUCLEOTIDE SEQUENCE</scope>
    <source>
        <strain evidence="10">ChiSjej1B19-8411</strain>
    </source>
</reference>
<dbReference type="SUPFAM" id="SSF111331">
    <property type="entry name" value="NAD kinase/diacylglycerol kinase-like"/>
    <property type="match status" value="1"/>
</dbReference>
<evidence type="ECO:0000256" key="6">
    <source>
        <dbReference type="ARBA" id="ARBA00023098"/>
    </source>
</evidence>
<sequence length="308" mass="34202">MLFLLNPRAGKGQIRTKLLELVDIFVKADYEVILHPTQAAGDGEEQVKKYMGKVDLIVCSGGDGTLDEVVTGIMECGGDIPIGYIPAGSTNDFASSLFIPKNMKKAAQAIVDGSLYRCDVGKMNQNIFAYIAAFGLFTDVAYETDQDVKNILGHVAYMLEGMKRLFDVKSYYLKVEKEDGEMLEGDYIFGMVTNSRSVGGFKNLTGKNVDMDDGYFEVTLIRKPRNPLEIQEIMTAILMAEDTSALIDTFKASRLTLESQEAIPWTLDGEYGGDHAVVQIENLHKAMQIYIDGSKKTKGRKRKEKKDE</sequence>
<feature type="domain" description="DAGKc" evidence="9">
    <location>
        <begin position="1"/>
        <end position="127"/>
    </location>
</feature>
<keyword evidence="6" id="KW-0443">Lipid metabolism</keyword>
<keyword evidence="4" id="KW-0479">Metal-binding</keyword>
<evidence type="ECO:0000256" key="1">
    <source>
        <dbReference type="ARBA" id="ARBA00001946"/>
    </source>
</evidence>